<dbReference type="PANTHER" id="PTHR33377:SF31">
    <property type="entry name" value="RX N-TERMINAL DOMAIN-CONTAINING PROTEIN"/>
    <property type="match status" value="1"/>
</dbReference>
<dbReference type="SMART" id="SM01157">
    <property type="entry name" value="DUF1719"/>
    <property type="match status" value="1"/>
</dbReference>
<dbReference type="PANTHER" id="PTHR33377">
    <property type="entry name" value="OS10G0134700 PROTEIN-RELATED"/>
    <property type="match status" value="1"/>
</dbReference>
<reference evidence="2 3" key="1">
    <citation type="journal article" date="2019" name="Sci. Rep.">
        <title>A high-quality genome of Eragrostis curvula grass provides insights into Poaceae evolution and supports new strategies to enhance forage quality.</title>
        <authorList>
            <person name="Carballo J."/>
            <person name="Santos B.A.C.M."/>
            <person name="Zappacosta D."/>
            <person name="Garbus I."/>
            <person name="Selva J.P."/>
            <person name="Gallo C.A."/>
            <person name="Diaz A."/>
            <person name="Albertini E."/>
            <person name="Caccamo M."/>
            <person name="Echenique V."/>
        </authorList>
    </citation>
    <scope>NUCLEOTIDE SEQUENCE [LARGE SCALE GENOMIC DNA]</scope>
    <source>
        <strain evidence="3">cv. Victoria</strain>
        <tissue evidence="2">Leaf</tissue>
    </source>
</reference>
<proteinExistence type="predicted"/>
<evidence type="ECO:0000313" key="3">
    <source>
        <dbReference type="Proteomes" id="UP000324897"/>
    </source>
</evidence>
<organism evidence="2 3">
    <name type="scientific">Eragrostis curvula</name>
    <name type="common">weeping love grass</name>
    <dbReference type="NCBI Taxonomy" id="38414"/>
    <lineage>
        <taxon>Eukaryota</taxon>
        <taxon>Viridiplantae</taxon>
        <taxon>Streptophyta</taxon>
        <taxon>Embryophyta</taxon>
        <taxon>Tracheophyta</taxon>
        <taxon>Spermatophyta</taxon>
        <taxon>Magnoliopsida</taxon>
        <taxon>Liliopsida</taxon>
        <taxon>Poales</taxon>
        <taxon>Poaceae</taxon>
        <taxon>PACMAD clade</taxon>
        <taxon>Chloridoideae</taxon>
        <taxon>Eragrostideae</taxon>
        <taxon>Eragrostidinae</taxon>
        <taxon>Eragrostis</taxon>
    </lineage>
</organism>
<keyword evidence="3" id="KW-1185">Reference proteome</keyword>
<dbReference type="Gramene" id="TVU40671">
    <property type="protein sequence ID" value="TVU40671"/>
    <property type="gene ID" value="EJB05_14140"/>
</dbReference>
<dbReference type="OrthoDB" id="678682at2759"/>
<dbReference type="Proteomes" id="UP000324897">
    <property type="component" value="Chromosome 4"/>
</dbReference>
<evidence type="ECO:0008006" key="4">
    <source>
        <dbReference type="Google" id="ProtNLM"/>
    </source>
</evidence>
<comment type="caution">
    <text evidence="2">The sequence shown here is derived from an EMBL/GenBank/DDBJ whole genome shotgun (WGS) entry which is preliminary data.</text>
</comment>
<sequence length="488" mass="55979">MAETVSSAVVQETVNRILSGLVQKYEKYESDSNKNMERLEMAHIRLEAALETSYKWQIFDASLLRWRKKLKRAAHECNDTLHKCKRRVLEDENIEQEVRNSSLSTRIAHAAKSFVCSIFSGNNDELSCSTVQRFEWFASGASEFLRFVELGGAPRRYIPFQSLVKNLLAGKELYHQIFQGNGYPLFELFLLPFSTAEHGIEASLILIQKGNNRPEVSTYFSIALQVSESTDIIGIAVKCLNLFSPHFKCATDDIRKELTQLDTQNISWAPSVYSCKKEYHDIYNFGSQCFRPNPLCCKQHNRHELQHIKNSDILGSSDVSLEPVREVSFQTFLSEDVISLQDAPYLKAGILFAPHRSLKGMHANKSSSIVAVVGKEQCCLHTDITFQQLKGIVLPAAVDYFHQNANATIYQIIWKSEHGSAVFHYEKADKSTRRISMETQRSFGRARKRKVSQRKDQEHSRTRIIPDMLIRLQSVFKDWMQKEKERVP</sequence>
<dbReference type="InterPro" id="IPR013181">
    <property type="entry name" value="DUF1719"/>
</dbReference>
<dbReference type="EMBL" id="RWGY01000007">
    <property type="protein sequence ID" value="TVU40671.1"/>
    <property type="molecule type" value="Genomic_DNA"/>
</dbReference>
<evidence type="ECO:0000256" key="1">
    <source>
        <dbReference type="SAM" id="MobiDB-lite"/>
    </source>
</evidence>
<dbReference type="AlphaFoldDB" id="A0A5J9VYF8"/>
<protein>
    <recommendedName>
        <fullName evidence="4">Rx N-terminal domain-containing protein</fullName>
    </recommendedName>
</protein>
<name>A0A5J9VYF8_9POAL</name>
<dbReference type="Pfam" id="PF08224">
    <property type="entry name" value="DUF1719"/>
    <property type="match status" value="1"/>
</dbReference>
<accession>A0A5J9VYF8</accession>
<gene>
    <name evidence="2" type="ORF">EJB05_14140</name>
</gene>
<feature type="region of interest" description="Disordered" evidence="1">
    <location>
        <begin position="438"/>
        <end position="460"/>
    </location>
</feature>
<feature type="non-terminal residue" evidence="2">
    <location>
        <position position="1"/>
    </location>
</feature>
<evidence type="ECO:0000313" key="2">
    <source>
        <dbReference type="EMBL" id="TVU40671.1"/>
    </source>
</evidence>